<dbReference type="EMBL" id="KZ819765">
    <property type="protein sequence ID" value="PWN52637.1"/>
    <property type="molecule type" value="Genomic_DNA"/>
</dbReference>
<dbReference type="Proteomes" id="UP000245626">
    <property type="component" value="Unassembled WGS sequence"/>
</dbReference>
<accession>A0ACD0P3K5</accession>
<gene>
    <name evidence="1" type="ORF">IE53DRAFT_384894</name>
</gene>
<keyword evidence="2" id="KW-1185">Reference proteome</keyword>
<evidence type="ECO:0000313" key="1">
    <source>
        <dbReference type="EMBL" id="PWN52637.1"/>
    </source>
</evidence>
<evidence type="ECO:0000313" key="2">
    <source>
        <dbReference type="Proteomes" id="UP000245626"/>
    </source>
</evidence>
<sequence length="1517" mass="168712">MTAELQIHAALCPRVAVLSSEDVDQLVQENGVNDLSSLLRPFESTVERLSVRTSQLENKTCERFPLRFDPLSVFQAGPSLSGIGEVLDNVSSHISANAKRWDTAIVCPRVQSLEDLASSGISTEPLEKVTPWFADFRDMLLRHRSVSRHETFGHPVAVLLAVSSRSPDPMNDFARLYEASQSASVFENHPYVDPHILRYYVVIHDVNKSGPDLTQSLELLSTIKRTYGLHCCLLPLNSATSSSQKSRGFSEIWARALQSDPRAAMLSPNISTPQKEDGGDDLKDRGRWSTPGAPENEDAETSEARKLWRKSLGEESGHTEADGEYGRLLDDEDVKRLKGFVRELTAQSVVPFMERCVQQWNEQLAASRRGLTGRLFGASRKLFGSSKNTSQGSQVPGYNVQYDYYPHSALEAQTRRLADFAFTIRDYKLAAAMYDLGRKDFASDKAWRYSAGATEMFGLSHLMIMLTTRSSPIDVDSYLAQACQDHATHGDAELSGLKATLLYYEVYRALNHYRTAPSALIRAAGFAEEVYSPLLLEQAAISDLRLTRPALRKYAVHLVMAGHRYQACGQKQLSLRCYAQAAAFYEGKDWTLIENHVEHELGIQASNEGNSREAVAHLMKLIRSSPGEAEQHAGYLSEVLNAFKYIDGVDGVVDKEGLPMTLIKPIFESQKACIRVDREANQAPAIQLVDEGRWDRLEAQFLERGFRSEGDQGKKRKKPDSLSVDRTRKAASVDETFWIELIATNPLNTRIKITNVRPHIKEETSGDKELQMDEQPDGIVAESLAILELEARESRVIAIPVKSSKPGKFRGVAVSFLLEDLLPLKEVLEKKGKRLTATKAQRMEPAYAQDQSLVITIHEPKPVLSVDIKDRFTFLGLGEEKTVALILENEGTVPLTDLRVLVDSPASIHFPNPFGTKASPLRLESKNDLDEQAPFDVPLEGDELVAGRKAELPLVLRGSSASTSELCYLFVFRDSEGQYHSHRFAHQVQVEPILEVVAHCQPSMEEEVSYNVTIEATNVSSSGNEVKVKAISFISPHWVCSSEIGKEGTRTLLPCQTSRHFGLLKRDESQLDQGNQVEKAWPISDLSFTIKRLSQMLQSREVDEKIKPPPTSLWHMQLFKGDKGDEDGKKLSPLFTETRQRYRSQLLSNHFPTMTHRDRRLAFTLFEPLDVDVVVDWEMRPSSAGEAQGKDRGMVEEDVARTGQTYLFGLKLGSMKNEIQELLESGGGQGIRSMYEETAKEKESLLNNLLKSYLAKDDFPLQVDLLMDLEEAGKLGDGEREGGEGGKMKGASAFKHDFKRKGPLTLGVWFHVRNMAISGPASSFLGEVDPNQYTYEIRLFNLPKTKGKGRATHTFPPEAGWNHSSPRGLPENQIHHGEDASLRSRIGIKGEVAFDGQDRSEELPVGLKGASDEGLDQARWIGKMVLKGELGCDRDKNHHKIKAHVKIPGPGLKRIGGFQVVCHVKSNKGISLENGAGGGDVGEGRSADRGIVIKTMEKTFEVAHQGEGTRSILLHQS</sequence>
<organism evidence="1 2">
    <name type="scientific">Violaceomyces palustris</name>
    <dbReference type="NCBI Taxonomy" id="1673888"/>
    <lineage>
        <taxon>Eukaryota</taxon>
        <taxon>Fungi</taxon>
        <taxon>Dikarya</taxon>
        <taxon>Basidiomycota</taxon>
        <taxon>Ustilaginomycotina</taxon>
        <taxon>Ustilaginomycetes</taxon>
        <taxon>Violaceomycetales</taxon>
        <taxon>Violaceomycetaceae</taxon>
        <taxon>Violaceomyces</taxon>
    </lineage>
</organism>
<protein>
    <submittedName>
        <fullName evidence="1">Uncharacterized protein</fullName>
    </submittedName>
</protein>
<proteinExistence type="predicted"/>
<name>A0ACD0P3K5_9BASI</name>
<reference evidence="1 2" key="1">
    <citation type="journal article" date="2018" name="Mol. Biol. Evol.">
        <title>Broad Genomic Sampling Reveals a Smut Pathogenic Ancestry of the Fungal Clade Ustilaginomycotina.</title>
        <authorList>
            <person name="Kijpornyongpan T."/>
            <person name="Mondo S.J."/>
            <person name="Barry K."/>
            <person name="Sandor L."/>
            <person name="Lee J."/>
            <person name="Lipzen A."/>
            <person name="Pangilinan J."/>
            <person name="LaButti K."/>
            <person name="Hainaut M."/>
            <person name="Henrissat B."/>
            <person name="Grigoriev I.V."/>
            <person name="Spatafora J.W."/>
            <person name="Aime M.C."/>
        </authorList>
    </citation>
    <scope>NUCLEOTIDE SEQUENCE [LARGE SCALE GENOMIC DNA]</scope>
    <source>
        <strain evidence="1 2">SA 807</strain>
    </source>
</reference>